<dbReference type="GeneID" id="39864389"/>
<dbReference type="SUPFAM" id="SSF53850">
    <property type="entry name" value="Periplasmic binding protein-like II"/>
    <property type="match status" value="1"/>
</dbReference>
<dbReference type="InterPro" id="IPR015168">
    <property type="entry name" value="SsuA/THI5"/>
</dbReference>
<feature type="region of interest" description="Disordered" evidence="1">
    <location>
        <begin position="82"/>
        <end position="101"/>
    </location>
</feature>
<sequence length="436" mass="45665">MDVRTFPVLTDEDEPVVDRLSLGTGERQARVLAYLLCRRADPDLSDAASRTAAHIGAGLSKHATADALTELAAAGLIAETTATTGSPGRPPKAWHAVAPKAETVRRVDARHADRLLEQGERYAGLEPAGAESADDERNGGGTDGPASESAERSDQGRVTVALNWRPNGLHLPLLAARDTDGGVSLALESADGSRAAALAVASGECAVGVAGAATVLRARSLGHPVVPIAVCFQRSPVVLYTTRSAFGDPLEAVGQLRGRRIGMPNGTETGLLGRLLLEQAGIRDAVELVAVDGEEWAALQSGVVDAVTGMAPDPVRLEAAGRTVDSLAVSAAYPAYGPALIAAEDRLRRDRDRFAAFLETTLAGWADAVCAPESVARTAASETDESADRLARTFERATERFATSEGARRHGWGWHSPDAWRSLRDALAQGGLLEGE</sequence>
<evidence type="ECO:0000256" key="1">
    <source>
        <dbReference type="SAM" id="MobiDB-lite"/>
    </source>
</evidence>
<dbReference type="Pfam" id="PF09084">
    <property type="entry name" value="NMT1"/>
    <property type="match status" value="1"/>
</dbReference>
<feature type="region of interest" description="Disordered" evidence="1">
    <location>
        <begin position="116"/>
        <end position="156"/>
    </location>
</feature>
<dbReference type="GO" id="GO:0009228">
    <property type="term" value="P:thiamine biosynthetic process"/>
    <property type="evidence" value="ECO:0007669"/>
    <property type="project" value="InterPro"/>
</dbReference>
<dbReference type="PANTHER" id="PTHR31528">
    <property type="entry name" value="4-AMINO-5-HYDROXYMETHYL-2-METHYLPYRIMIDINE PHOSPHATE SYNTHASE THI11-RELATED"/>
    <property type="match status" value="1"/>
</dbReference>
<dbReference type="PANTHER" id="PTHR31528:SF15">
    <property type="entry name" value="RIBOFLAVIN-BINDING PROTEIN RIBY"/>
    <property type="match status" value="1"/>
</dbReference>
<keyword evidence="4" id="KW-1185">Reference proteome</keyword>
<dbReference type="EMBL" id="CP101873">
    <property type="protein sequence ID" value="WMT07299.1"/>
    <property type="molecule type" value="Genomic_DNA"/>
</dbReference>
<evidence type="ECO:0000313" key="4">
    <source>
        <dbReference type="Proteomes" id="UP001224926"/>
    </source>
</evidence>
<gene>
    <name evidence="3" type="ORF">NP511_18155</name>
</gene>
<dbReference type="GeneID" id="84215906"/>
<protein>
    <submittedName>
        <fullName evidence="3">ABC transporter substrate-binding protein</fullName>
    </submittedName>
</protein>
<dbReference type="AlphaFoldDB" id="A0AAF0PD69"/>
<dbReference type="InterPro" id="IPR027939">
    <property type="entry name" value="NMT1/THI5"/>
</dbReference>
<organism evidence="3 4">
    <name type="scientific">Natrinema thermotolerans</name>
    <dbReference type="NCBI Taxonomy" id="121872"/>
    <lineage>
        <taxon>Archaea</taxon>
        <taxon>Methanobacteriati</taxon>
        <taxon>Methanobacteriota</taxon>
        <taxon>Stenosarchaea group</taxon>
        <taxon>Halobacteria</taxon>
        <taxon>Halobacteriales</taxon>
        <taxon>Natrialbaceae</taxon>
        <taxon>Natrinema</taxon>
    </lineage>
</organism>
<feature type="domain" description="SsuA/THI5-like" evidence="2">
    <location>
        <begin position="180"/>
        <end position="373"/>
    </location>
</feature>
<evidence type="ECO:0000313" key="3">
    <source>
        <dbReference type="EMBL" id="WMT07299.1"/>
    </source>
</evidence>
<evidence type="ECO:0000259" key="2">
    <source>
        <dbReference type="Pfam" id="PF09084"/>
    </source>
</evidence>
<reference evidence="3 4" key="1">
    <citation type="submission" date="2022-07" db="EMBL/GenBank/DDBJ databases">
        <title>Two temperate virus in Haloterrigena jeotgali A29.</title>
        <authorList>
            <person name="Deng X."/>
        </authorList>
    </citation>
    <scope>NUCLEOTIDE SEQUENCE [LARGE SCALE GENOMIC DNA]</scope>
    <source>
        <strain evidence="3 4">A29</strain>
    </source>
</reference>
<proteinExistence type="predicted"/>
<accession>A0AAF0PD69</accession>
<dbReference type="Proteomes" id="UP001224926">
    <property type="component" value="Chromosome"/>
</dbReference>
<dbReference type="RefSeq" id="WP_049966577.1">
    <property type="nucleotide sequence ID" value="NZ_CP101873.1"/>
</dbReference>
<name>A0AAF0PD69_9EURY</name>
<dbReference type="Gene3D" id="3.40.190.10">
    <property type="entry name" value="Periplasmic binding protein-like II"/>
    <property type="match status" value="2"/>
</dbReference>